<evidence type="ECO:0000256" key="1">
    <source>
        <dbReference type="SAM" id="MobiDB-lite"/>
    </source>
</evidence>
<feature type="region of interest" description="Disordered" evidence="1">
    <location>
        <begin position="450"/>
        <end position="517"/>
    </location>
</feature>
<dbReference type="InterPro" id="IPR038610">
    <property type="entry name" value="FliK-like_C_sf"/>
</dbReference>
<feature type="compositionally biased region" description="Low complexity" evidence="1">
    <location>
        <begin position="9"/>
        <end position="27"/>
    </location>
</feature>
<evidence type="ECO:0000313" key="4">
    <source>
        <dbReference type="Proteomes" id="UP001230207"/>
    </source>
</evidence>
<proteinExistence type="predicted"/>
<reference evidence="3 4" key="1">
    <citation type="submission" date="2023-07" db="EMBL/GenBank/DDBJ databases">
        <title>Genomic Encyclopedia of Type Strains, Phase IV (KMG-IV): sequencing the most valuable type-strain genomes for metagenomic binning, comparative biology and taxonomic classification.</title>
        <authorList>
            <person name="Goeker M."/>
        </authorList>
    </citation>
    <scope>NUCLEOTIDE SEQUENCE [LARGE SCALE GENOMIC DNA]</scope>
    <source>
        <strain evidence="3 4">DSM 1112</strain>
    </source>
</reference>
<feature type="compositionally biased region" description="Polar residues" evidence="1">
    <location>
        <begin position="59"/>
        <end position="76"/>
    </location>
</feature>
<feature type="compositionally biased region" description="Low complexity" evidence="1">
    <location>
        <begin position="455"/>
        <end position="465"/>
    </location>
</feature>
<sequence length="517" mass="54643">MTFVDDSLAGAAPARGGKSGAKGAKQAELTAQKDAFNRAFSEAGKKQQPQISIRDKSVAETQNRIDIQNSNNTDPDVSQLPLAAAGADESSLLEALQGQQDAPVEIGNDPAEERASTTKTARPRQDMKQAREDALFARIGAQIAQTDADAVPTEDAKFAQPDMTRKLADIFKDRQTQIVKTQQTDKPASSQDSPDDQVVQAGAETLSGDVDQLLALLGTAQAASVATETSATNRSELSELQALAERAGKPKLPTKEDQHAIKAGEASHVRAQTADGAMESSMDKSETDQIFRFARADGKGQDVSMAIGKDGATATVDTSGTPTAKAETVTVVEARRYLGLAPSSNAQTVTSTIAGSAEWAQSVQTLTNETTLQQQATGKVVNTLKIQMHPIDLGMVTATLRLKDDELHVDLKVETGDAFRQLSDDQNAMVKALRAQGFAVDQVNIVFNAPDSNSGAQQQQQPQAGGQFGREESAGGDTAQGREQRNDGGNQGDLWTANETTGDVSPSDAGRSGDVYM</sequence>
<dbReference type="RefSeq" id="WP_307227815.1">
    <property type="nucleotide sequence ID" value="NZ_JAUSVF010000001.1"/>
</dbReference>
<dbReference type="Gene3D" id="3.30.750.140">
    <property type="match status" value="1"/>
</dbReference>
<evidence type="ECO:0000313" key="3">
    <source>
        <dbReference type="EMBL" id="MDQ0319166.1"/>
    </source>
</evidence>
<protein>
    <submittedName>
        <fullName evidence="3">Chemotaxis protein MotD</fullName>
    </submittedName>
</protein>
<accession>A0ABU0BLQ7</accession>
<comment type="caution">
    <text evidence="3">The sequence shown here is derived from an EMBL/GenBank/DDBJ whole genome shotgun (WGS) entry which is preliminary data.</text>
</comment>
<organism evidence="3 4">
    <name type="scientific">Pararhizobium capsulatum DSM 1112</name>
    <dbReference type="NCBI Taxonomy" id="1121113"/>
    <lineage>
        <taxon>Bacteria</taxon>
        <taxon>Pseudomonadati</taxon>
        <taxon>Pseudomonadota</taxon>
        <taxon>Alphaproteobacteria</taxon>
        <taxon>Hyphomicrobiales</taxon>
        <taxon>Rhizobiaceae</taxon>
        <taxon>Rhizobium/Agrobacterium group</taxon>
        <taxon>Pararhizobium</taxon>
    </lineage>
</organism>
<evidence type="ECO:0000259" key="2">
    <source>
        <dbReference type="Pfam" id="PF02120"/>
    </source>
</evidence>
<dbReference type="Pfam" id="PF02120">
    <property type="entry name" value="Flg_hook"/>
    <property type="match status" value="1"/>
</dbReference>
<feature type="compositionally biased region" description="Polar residues" evidence="1">
    <location>
        <begin position="178"/>
        <end position="192"/>
    </location>
</feature>
<dbReference type="EMBL" id="JAUSVF010000001">
    <property type="protein sequence ID" value="MDQ0319166.1"/>
    <property type="molecule type" value="Genomic_DNA"/>
</dbReference>
<dbReference type="Proteomes" id="UP001230207">
    <property type="component" value="Unassembled WGS sequence"/>
</dbReference>
<dbReference type="InterPro" id="IPR021136">
    <property type="entry name" value="Flagellar_hook_control-like_C"/>
</dbReference>
<name>A0ABU0BLQ7_9HYPH</name>
<feature type="domain" description="Flagellar hook-length control protein-like C-terminal" evidence="2">
    <location>
        <begin position="374"/>
        <end position="451"/>
    </location>
</feature>
<feature type="region of interest" description="Disordered" evidence="1">
    <location>
        <begin position="178"/>
        <end position="197"/>
    </location>
</feature>
<feature type="region of interest" description="Disordered" evidence="1">
    <location>
        <begin position="1"/>
        <end position="131"/>
    </location>
</feature>
<keyword evidence="4" id="KW-1185">Reference proteome</keyword>
<gene>
    <name evidence="3" type="ORF">QO002_001304</name>
</gene>